<name>A0A2I0UU42_LIMLA</name>
<accession>A0A2I0UU42</accession>
<dbReference type="AlphaFoldDB" id="A0A2I0UU42"/>
<reference evidence="3" key="1">
    <citation type="submission" date="2017-11" db="EMBL/GenBank/DDBJ databases">
        <authorList>
            <person name="Lima N.C."/>
            <person name="Parody-Merino A.M."/>
            <person name="Battley P.F."/>
            <person name="Fidler A.E."/>
            <person name="Prosdocimi F."/>
        </authorList>
    </citation>
    <scope>NUCLEOTIDE SEQUENCE [LARGE SCALE GENOMIC DNA]</scope>
</reference>
<organism evidence="2 3">
    <name type="scientific">Limosa lapponica baueri</name>
    <dbReference type="NCBI Taxonomy" id="1758121"/>
    <lineage>
        <taxon>Eukaryota</taxon>
        <taxon>Metazoa</taxon>
        <taxon>Chordata</taxon>
        <taxon>Craniata</taxon>
        <taxon>Vertebrata</taxon>
        <taxon>Euteleostomi</taxon>
        <taxon>Archelosauria</taxon>
        <taxon>Archosauria</taxon>
        <taxon>Dinosauria</taxon>
        <taxon>Saurischia</taxon>
        <taxon>Theropoda</taxon>
        <taxon>Coelurosauria</taxon>
        <taxon>Aves</taxon>
        <taxon>Neognathae</taxon>
        <taxon>Neoaves</taxon>
        <taxon>Charadriiformes</taxon>
        <taxon>Scolopacidae</taxon>
        <taxon>Limosa</taxon>
    </lineage>
</organism>
<keyword evidence="2" id="KW-0808">Transferase</keyword>
<dbReference type="Proteomes" id="UP000233556">
    <property type="component" value="Unassembled WGS sequence"/>
</dbReference>
<sequence>MSVGWDVSKVPWSADSVQTGDGDSCSSRDMRVIDGLETMTAPENGQMGVKASPRKKVAGPVAQLKCFYTNACSMSNKQELEDIVQQKNYDVVTITETWWDDSHDWSAALDGYKLFRRDRQGEEVGWLCMLGSVMNVNNLMMVTIGLNVYG</sequence>
<proteinExistence type="predicted"/>
<evidence type="ECO:0000256" key="1">
    <source>
        <dbReference type="SAM" id="Phobius"/>
    </source>
</evidence>
<keyword evidence="2" id="KW-0695">RNA-directed DNA polymerase</keyword>
<keyword evidence="2" id="KW-0548">Nucleotidyltransferase</keyword>
<keyword evidence="1" id="KW-0812">Transmembrane</keyword>
<dbReference type="InterPro" id="IPR036691">
    <property type="entry name" value="Endo/exonu/phosph_ase_sf"/>
</dbReference>
<dbReference type="EMBL" id="KZ505636">
    <property type="protein sequence ID" value="PKU49574.1"/>
    <property type="molecule type" value="Genomic_DNA"/>
</dbReference>
<dbReference type="GO" id="GO:0003964">
    <property type="term" value="F:RNA-directed DNA polymerase activity"/>
    <property type="evidence" value="ECO:0007669"/>
    <property type="project" value="UniProtKB-KW"/>
</dbReference>
<dbReference type="Gene3D" id="3.60.10.10">
    <property type="entry name" value="Endonuclease/exonuclease/phosphatase"/>
    <property type="match status" value="1"/>
</dbReference>
<feature type="transmembrane region" description="Helical" evidence="1">
    <location>
        <begin position="124"/>
        <end position="149"/>
    </location>
</feature>
<evidence type="ECO:0000313" key="2">
    <source>
        <dbReference type="EMBL" id="PKU49574.1"/>
    </source>
</evidence>
<reference evidence="3" key="2">
    <citation type="submission" date="2017-12" db="EMBL/GenBank/DDBJ databases">
        <title>Genome sequence of the Bar-tailed Godwit (Limosa lapponica baueri).</title>
        <authorList>
            <person name="Lima N.C.B."/>
            <person name="Parody-Merino A.M."/>
            <person name="Battley P.F."/>
            <person name="Fidler A.E."/>
            <person name="Prosdocimi F."/>
        </authorList>
    </citation>
    <scope>NUCLEOTIDE SEQUENCE [LARGE SCALE GENOMIC DNA]</scope>
</reference>
<keyword evidence="1" id="KW-0472">Membrane</keyword>
<keyword evidence="3" id="KW-1185">Reference proteome</keyword>
<evidence type="ECO:0000313" key="3">
    <source>
        <dbReference type="Proteomes" id="UP000233556"/>
    </source>
</evidence>
<dbReference type="OrthoDB" id="9393271at2759"/>
<protein>
    <submittedName>
        <fullName evidence="2">Rna-directed dna polymerase from mobile element jockey-like</fullName>
    </submittedName>
</protein>
<keyword evidence="1" id="KW-1133">Transmembrane helix</keyword>
<gene>
    <name evidence="2" type="ORF">llap_127</name>
</gene>